<feature type="domain" description="ZZ-type" evidence="9">
    <location>
        <begin position="1522"/>
        <end position="1576"/>
    </location>
</feature>
<evidence type="ECO:0000259" key="9">
    <source>
        <dbReference type="PROSITE" id="PS50135"/>
    </source>
</evidence>
<organism evidence="10 11">
    <name type="scientific">Trichoderma harzianum</name>
    <name type="common">Hypocrea lixii</name>
    <dbReference type="NCBI Taxonomy" id="5544"/>
    <lineage>
        <taxon>Eukaryota</taxon>
        <taxon>Fungi</taxon>
        <taxon>Dikarya</taxon>
        <taxon>Ascomycota</taxon>
        <taxon>Pezizomycotina</taxon>
        <taxon>Sordariomycetes</taxon>
        <taxon>Hypocreomycetidae</taxon>
        <taxon>Hypocreales</taxon>
        <taxon>Hypocreaceae</taxon>
        <taxon>Trichoderma</taxon>
    </lineage>
</organism>
<evidence type="ECO:0000313" key="10">
    <source>
        <dbReference type="EMBL" id="PNP58298.1"/>
    </source>
</evidence>
<comment type="caution">
    <text evidence="10">The sequence shown here is derived from an EMBL/GenBank/DDBJ whole genome shotgun (WGS) entry which is preliminary data.</text>
</comment>
<feature type="region of interest" description="Disordered" evidence="8">
    <location>
        <begin position="1579"/>
        <end position="1603"/>
    </location>
</feature>
<dbReference type="InterPro" id="IPR002110">
    <property type="entry name" value="Ankyrin_rpt"/>
</dbReference>
<keyword evidence="2" id="KW-0677">Repeat</keyword>
<evidence type="ECO:0000256" key="3">
    <source>
        <dbReference type="ARBA" id="ARBA00022771"/>
    </source>
</evidence>
<evidence type="ECO:0000256" key="6">
    <source>
        <dbReference type="PROSITE-ProRule" id="PRU00023"/>
    </source>
</evidence>
<feature type="repeat" description="ANK" evidence="6">
    <location>
        <begin position="976"/>
        <end position="1008"/>
    </location>
</feature>
<dbReference type="SUPFAM" id="SSF48403">
    <property type="entry name" value="Ankyrin repeat"/>
    <property type="match status" value="3"/>
</dbReference>
<evidence type="ECO:0000256" key="1">
    <source>
        <dbReference type="ARBA" id="ARBA00022723"/>
    </source>
</evidence>
<dbReference type="Pfam" id="PF00023">
    <property type="entry name" value="Ank"/>
    <property type="match status" value="1"/>
</dbReference>
<dbReference type="PROSITE" id="PS50088">
    <property type="entry name" value="ANK_REPEAT"/>
    <property type="match status" value="6"/>
</dbReference>
<dbReference type="Gene3D" id="1.25.40.20">
    <property type="entry name" value="Ankyrin repeat-containing domain"/>
    <property type="match status" value="4"/>
</dbReference>
<keyword evidence="1" id="KW-0479">Metal-binding</keyword>
<proteinExistence type="predicted"/>
<evidence type="ECO:0000256" key="5">
    <source>
        <dbReference type="ARBA" id="ARBA00023043"/>
    </source>
</evidence>
<dbReference type="SMART" id="SM00248">
    <property type="entry name" value="ANK"/>
    <property type="match status" value="18"/>
</dbReference>
<keyword evidence="3 7" id="KW-0863">Zinc-finger</keyword>
<dbReference type="InterPro" id="IPR000433">
    <property type="entry name" value="Znf_ZZ"/>
</dbReference>
<reference evidence="10 11" key="1">
    <citation type="submission" date="2017-02" db="EMBL/GenBank/DDBJ databases">
        <title>Genomes of Trichoderma spp. with biocontrol activity.</title>
        <authorList>
            <person name="Gardiner D."/>
            <person name="Kazan K."/>
            <person name="Vos C."/>
            <person name="Harvey P."/>
        </authorList>
    </citation>
    <scope>NUCLEOTIDE SEQUENCE [LARGE SCALE GENOMIC DNA]</scope>
    <source>
        <strain evidence="10 11">Tr1</strain>
    </source>
</reference>
<dbReference type="InterPro" id="IPR043145">
    <property type="entry name" value="Znf_ZZ_sf"/>
</dbReference>
<dbReference type="Gene3D" id="3.30.60.90">
    <property type="match status" value="1"/>
</dbReference>
<dbReference type="PROSITE" id="PS50297">
    <property type="entry name" value="ANK_REP_REGION"/>
    <property type="match status" value="6"/>
</dbReference>
<evidence type="ECO:0000256" key="2">
    <source>
        <dbReference type="ARBA" id="ARBA00022737"/>
    </source>
</evidence>
<evidence type="ECO:0000313" key="11">
    <source>
        <dbReference type="Proteomes" id="UP000236290"/>
    </source>
</evidence>
<sequence>MLTRAIIFLGTPHQFLSIQDAEDQLHDLLLLPGPQIQTGLLSKIRNLALEVKNISERFLDTKLLNHATIFNIIIKNPHKSVEQQNKSHDASTSERSEAYCTLNPVSPFSLYTHAVGHAFEASGRYIANVTDAIGENGEPLWARLMSHRLYHVYRSVDITPKILQFQARMLSLAPPTIGLNTPFDQTDPVISWVTEQKQYTNFNKAGMGFRLLHLYSNDGSLADMKHISRLLYLDRDCGVRVPRQSTIYFEFDQWDARYNNVSSMLIYVMSIITSHFWEKPQDMDVIKAANDLSEAHAWSLEDVYRVYRLLRAFYTATHKLTIFMSCFDQCPADQRRWFLERILEEERHDESEYRLIFSSSTRDGLNVEAFPDRARINIDDCPSMRSLEEEHAQDLLRGLETLLRRRPIYQDFRQSLKAVLEEYEYAPVIGHCVLNWLGGLPRGKPKSEIANIIHNLSPATAENTVLVMVSSLGPERKSRAEKIFNWVKHAAEPWTLESLSEALVVDEFFDREPCLSDGDPQGLAAEIADSFGGIITIKNRDVKFIHPSFYAIPELGLDGDNDERVAQVNCSISKVCLRYLQLQGAQRALEEFSSAIIYGDKDEEALTDTIVISRPRTSLVEYAVQFWPQHYKASANMKPRHLVHEFFANTESIGHWKTLFWLLSNPFIRPKRSYMSEMPFYAMLGLEDFVDEMLETRIGQPFFQIDCWFAISEAARAGYSAIVDKLLRHVSVDEEELKNALCWAAGQRNPDTIKSLVDKVPDLKAFEWPEDLFHRASSIGLDNLLTTILQSTCSNDAGEFRNVYMPTAISNAVLWNCVSSMEILLASDARPCLMRSDFGKASAVALAVACGTPQMVKLILEASATIKDDLKPDLIHLAIDNYKHKVLTLLIQSGIDFVSGEEDEAGRISVRPHLLFAATHGATECVRILLSYAVKPDILGTVSSALYKAVENGYTDIARRLLQYEPNQDLNVQSPDKAMLLTLAIETGDSELVSMLIHHGAEVNALDTYFVNFKTPLSRAFRGCHLEIAKLLVQNGADINHSDGVSFPPLIAALLQGDKESAEYILQDERVNVHQVGPNGLTALIAAVKYPTIIRALLSKGLPIDHDSILGTALSRATELNLPETVEALIKHHAKADLKYAGANAYFRNSNGHNALDILLAGDQGSKQAEECFRLLLSHRNGNNVDENRQTQLHFIQRRTRVSIAELLLASSMVPIDARDEDGYTPLAIAVRKGNSSVARYLVGCGANVNVFGPKFGSILHIAVENGDLSLVKFLVDAGANREAVDPKYGKSLLYTALNIEDDWGLERMVKYLVDEARVPINKFGGSLAYPIIRAVVMAGHHITNTIRMIKFLLRRKANINLTDSQGRTALHIACVSSPMECVSALVAAGANVNTRDKCGRLPIHFAAGTYSTEVVAYLLGQHKDMDINVEDQDGWTPLMWAARSGSADIITMLVERGADVWARGLANGAGGEWSALKLMNFSDNHTDLRHLLEPKERVRATSEGIEEWDSNFHKIKPGHKKKGYYCDSCLTWIVGRQWQCVECSDNFSLCFKCFHHASYLHDPTHTFRAIEPLYRDEDAAAEAENSDGEDVSSDDFDLDGHY</sequence>
<dbReference type="InterPro" id="IPR036770">
    <property type="entry name" value="Ankyrin_rpt-contain_sf"/>
</dbReference>
<dbReference type="Pfam" id="PF12796">
    <property type="entry name" value="Ank_2"/>
    <property type="match status" value="4"/>
</dbReference>
<evidence type="ECO:0000256" key="4">
    <source>
        <dbReference type="ARBA" id="ARBA00022833"/>
    </source>
</evidence>
<feature type="repeat" description="ANK" evidence="6">
    <location>
        <begin position="1012"/>
        <end position="1044"/>
    </location>
</feature>
<feature type="repeat" description="ANK" evidence="6">
    <location>
        <begin position="1222"/>
        <end position="1254"/>
    </location>
</feature>
<gene>
    <name evidence="10" type="ORF">THARTR1_01813</name>
</gene>
<protein>
    <recommendedName>
        <fullName evidence="9">ZZ-type domain-containing protein</fullName>
    </recommendedName>
</protein>
<dbReference type="SMART" id="SM00291">
    <property type="entry name" value="ZnF_ZZ"/>
    <property type="match status" value="1"/>
</dbReference>
<feature type="repeat" description="ANK" evidence="6">
    <location>
        <begin position="1366"/>
        <end position="1398"/>
    </location>
</feature>
<dbReference type="OrthoDB" id="341259at2759"/>
<dbReference type="PANTHER" id="PTHR24198:SF165">
    <property type="entry name" value="ANKYRIN REPEAT-CONTAINING PROTEIN-RELATED"/>
    <property type="match status" value="1"/>
</dbReference>
<feature type="compositionally biased region" description="Acidic residues" evidence="8">
    <location>
        <begin position="1580"/>
        <end position="1603"/>
    </location>
</feature>
<feature type="repeat" description="ANK" evidence="6">
    <location>
        <begin position="1434"/>
        <end position="1466"/>
    </location>
</feature>
<dbReference type="CDD" id="cd02249">
    <property type="entry name" value="ZZ"/>
    <property type="match status" value="1"/>
</dbReference>
<evidence type="ECO:0000256" key="7">
    <source>
        <dbReference type="PROSITE-ProRule" id="PRU00228"/>
    </source>
</evidence>
<evidence type="ECO:0000256" key="8">
    <source>
        <dbReference type="SAM" id="MobiDB-lite"/>
    </source>
</evidence>
<dbReference type="GO" id="GO:0008270">
    <property type="term" value="F:zinc ion binding"/>
    <property type="evidence" value="ECO:0007669"/>
    <property type="project" value="UniProtKB-KW"/>
</dbReference>
<dbReference type="EMBL" id="MTYI01000021">
    <property type="protein sequence ID" value="PNP58298.1"/>
    <property type="molecule type" value="Genomic_DNA"/>
</dbReference>
<name>A0A2K0UKI8_TRIHA</name>
<dbReference type="PROSITE" id="PS50135">
    <property type="entry name" value="ZF_ZZ_2"/>
    <property type="match status" value="1"/>
</dbReference>
<feature type="repeat" description="ANK" evidence="6">
    <location>
        <begin position="1255"/>
        <end position="1287"/>
    </location>
</feature>
<dbReference type="Proteomes" id="UP000236290">
    <property type="component" value="Unassembled WGS sequence"/>
</dbReference>
<dbReference type="SUPFAM" id="SSF57850">
    <property type="entry name" value="RING/U-box"/>
    <property type="match status" value="1"/>
</dbReference>
<dbReference type="PANTHER" id="PTHR24198">
    <property type="entry name" value="ANKYRIN REPEAT AND PROTEIN KINASE DOMAIN-CONTAINING PROTEIN"/>
    <property type="match status" value="1"/>
</dbReference>
<accession>A0A2K0UKI8</accession>
<keyword evidence="4" id="KW-0862">Zinc</keyword>
<keyword evidence="5 6" id="KW-0040">ANK repeat</keyword>